<proteinExistence type="predicted"/>
<sequence length="287" mass="30834">MRWQGRKQSDNIEDRRGSGSGGGGFPGGRGGMGLGGLIIVLIGYFVFGVDLSGSVGGNSAPAEQMATQSSGQVKQTGEEAQLRELSGVVLASTEESWASYFQKHGATYREPKMVLYRGATSTACGTGQSAMGPFYCPADEKVYLDLSFYDDMKNQLGAEGDFAFAYVIAHEVGHHVQNLLGINQKVTQAQRSSSKKQANQLSVALELQADCFAGVWGQYVQKQGLLEMGDVEKAMNAAAAVGDDRLQQQATGRIVPDSFTHGSSQQRMQWFNRGFQSGDPEQCNTFG</sequence>
<dbReference type="PANTHER" id="PTHR30168">
    <property type="entry name" value="PUTATIVE MEMBRANE PROTEIN YPFJ"/>
    <property type="match status" value="1"/>
</dbReference>
<evidence type="ECO:0000256" key="1">
    <source>
        <dbReference type="ARBA" id="ARBA00004167"/>
    </source>
</evidence>
<evidence type="ECO:0000256" key="5">
    <source>
        <dbReference type="SAM" id="MobiDB-lite"/>
    </source>
</evidence>
<evidence type="ECO:0000313" key="8">
    <source>
        <dbReference type="Proteomes" id="UP000832011"/>
    </source>
</evidence>
<keyword evidence="3 6" id="KW-1133">Transmembrane helix</keyword>
<evidence type="ECO:0000256" key="2">
    <source>
        <dbReference type="ARBA" id="ARBA00022692"/>
    </source>
</evidence>
<evidence type="ECO:0000313" key="7">
    <source>
        <dbReference type="EMBL" id="UOO88814.1"/>
    </source>
</evidence>
<keyword evidence="4 6" id="KW-0472">Membrane</keyword>
<name>A0ABY4DZY3_9NEIS</name>
<reference evidence="7 8" key="1">
    <citation type="journal article" date="2022" name="Res Sq">
        <title>Evolution of multicellular longitudinally dividing oral cavity symbionts (Neisseriaceae).</title>
        <authorList>
            <person name="Nyongesa S."/>
            <person name="Weber P."/>
            <person name="Bernet E."/>
            <person name="Pullido F."/>
            <person name="Nieckarz M."/>
            <person name="Delaby M."/>
            <person name="Nieves C."/>
            <person name="Viehboeck T."/>
            <person name="Krause N."/>
            <person name="Rivera-Millot A."/>
            <person name="Nakamura A."/>
            <person name="Vischer N."/>
            <person name="VanNieuwenhze M."/>
            <person name="Brun Y."/>
            <person name="Cava F."/>
            <person name="Bulgheresi S."/>
            <person name="Veyrier F."/>
        </authorList>
    </citation>
    <scope>NUCLEOTIDE SEQUENCE [LARGE SCALE GENOMIC DNA]</scope>
    <source>
        <strain evidence="7 8">SN4</strain>
    </source>
</reference>
<gene>
    <name evidence="7" type="ORF">LVJ82_15340</name>
</gene>
<dbReference type="PANTHER" id="PTHR30168:SF0">
    <property type="entry name" value="INNER MEMBRANE PROTEIN"/>
    <property type="match status" value="1"/>
</dbReference>
<protein>
    <submittedName>
        <fullName evidence="7">Neutral zinc metallopeptidase</fullName>
    </submittedName>
</protein>
<dbReference type="Pfam" id="PF04228">
    <property type="entry name" value="Zn_peptidase"/>
    <property type="match status" value="1"/>
</dbReference>
<dbReference type="RefSeq" id="WP_058357497.1">
    <property type="nucleotide sequence ID" value="NZ_CABKVG010000010.1"/>
</dbReference>
<accession>A0ABY4DZY3</accession>
<dbReference type="InterPro" id="IPR007343">
    <property type="entry name" value="Uncharacterised_pept_Zn_put"/>
</dbReference>
<dbReference type="Proteomes" id="UP000832011">
    <property type="component" value="Chromosome"/>
</dbReference>
<evidence type="ECO:0000256" key="6">
    <source>
        <dbReference type="SAM" id="Phobius"/>
    </source>
</evidence>
<evidence type="ECO:0000256" key="4">
    <source>
        <dbReference type="ARBA" id="ARBA00023136"/>
    </source>
</evidence>
<organism evidence="7 8">
    <name type="scientific">Vitreoscilla massiliensis</name>
    <dbReference type="NCBI Taxonomy" id="1689272"/>
    <lineage>
        <taxon>Bacteria</taxon>
        <taxon>Pseudomonadati</taxon>
        <taxon>Pseudomonadota</taxon>
        <taxon>Betaproteobacteria</taxon>
        <taxon>Neisseriales</taxon>
        <taxon>Neisseriaceae</taxon>
        <taxon>Vitreoscilla</taxon>
    </lineage>
</organism>
<feature type="transmembrane region" description="Helical" evidence="6">
    <location>
        <begin position="30"/>
        <end position="49"/>
    </location>
</feature>
<comment type="subcellular location">
    <subcellularLocation>
        <location evidence="1">Membrane</location>
        <topology evidence="1">Single-pass membrane protein</topology>
    </subcellularLocation>
</comment>
<keyword evidence="2 6" id="KW-0812">Transmembrane</keyword>
<keyword evidence="8" id="KW-1185">Reference proteome</keyword>
<feature type="compositionally biased region" description="Basic and acidic residues" evidence="5">
    <location>
        <begin position="7"/>
        <end position="17"/>
    </location>
</feature>
<evidence type="ECO:0000256" key="3">
    <source>
        <dbReference type="ARBA" id="ARBA00022989"/>
    </source>
</evidence>
<feature type="region of interest" description="Disordered" evidence="5">
    <location>
        <begin position="1"/>
        <end position="26"/>
    </location>
</feature>
<dbReference type="EMBL" id="CP091511">
    <property type="protein sequence ID" value="UOO88814.1"/>
    <property type="molecule type" value="Genomic_DNA"/>
</dbReference>